<feature type="transmembrane region" description="Helical" evidence="7">
    <location>
        <begin position="153"/>
        <end position="171"/>
    </location>
</feature>
<dbReference type="InterPro" id="IPR017871">
    <property type="entry name" value="ABC_transporter-like_CS"/>
</dbReference>
<dbReference type="GO" id="GO:0016887">
    <property type="term" value="F:ATP hydrolysis activity"/>
    <property type="evidence" value="ECO:0007669"/>
    <property type="project" value="InterPro"/>
</dbReference>
<organism evidence="10 11">
    <name type="scientific">Pontixanthobacter rizhaonensis</name>
    <dbReference type="NCBI Taxonomy" id="2730337"/>
    <lineage>
        <taxon>Bacteria</taxon>
        <taxon>Pseudomonadati</taxon>
        <taxon>Pseudomonadota</taxon>
        <taxon>Alphaproteobacteria</taxon>
        <taxon>Sphingomonadales</taxon>
        <taxon>Erythrobacteraceae</taxon>
        <taxon>Pontixanthobacter</taxon>
    </lineage>
</organism>
<keyword evidence="2 7" id="KW-0812">Transmembrane</keyword>
<dbReference type="PROSITE" id="PS50893">
    <property type="entry name" value="ABC_TRANSPORTER_2"/>
    <property type="match status" value="1"/>
</dbReference>
<dbReference type="InterPro" id="IPR039421">
    <property type="entry name" value="Type_1_exporter"/>
</dbReference>
<dbReference type="SUPFAM" id="SSF90123">
    <property type="entry name" value="ABC transporter transmembrane region"/>
    <property type="match status" value="1"/>
</dbReference>
<keyword evidence="3" id="KW-0547">Nucleotide-binding</keyword>
<keyword evidence="6 7" id="KW-0472">Membrane</keyword>
<feature type="transmembrane region" description="Helical" evidence="7">
    <location>
        <begin position="75"/>
        <end position="92"/>
    </location>
</feature>
<dbReference type="Pfam" id="PF00005">
    <property type="entry name" value="ABC_tran"/>
    <property type="match status" value="1"/>
</dbReference>
<dbReference type="InterPro" id="IPR036640">
    <property type="entry name" value="ABC1_TM_sf"/>
</dbReference>
<feature type="transmembrane region" description="Helical" evidence="7">
    <location>
        <begin position="177"/>
        <end position="196"/>
    </location>
</feature>
<dbReference type="Pfam" id="PF00664">
    <property type="entry name" value="ABC_membrane"/>
    <property type="match status" value="1"/>
</dbReference>
<dbReference type="Gene3D" id="3.40.50.300">
    <property type="entry name" value="P-loop containing nucleotide triphosphate hydrolases"/>
    <property type="match status" value="1"/>
</dbReference>
<feature type="domain" description="ABC transporter" evidence="8">
    <location>
        <begin position="355"/>
        <end position="573"/>
    </location>
</feature>
<feature type="transmembrane region" description="Helical" evidence="7">
    <location>
        <begin position="21"/>
        <end position="47"/>
    </location>
</feature>
<dbReference type="InterPro" id="IPR003593">
    <property type="entry name" value="AAA+_ATPase"/>
</dbReference>
<dbReference type="PROSITE" id="PS00211">
    <property type="entry name" value="ABC_TRANSPORTER_1"/>
    <property type="match status" value="1"/>
</dbReference>
<dbReference type="InterPro" id="IPR027417">
    <property type="entry name" value="P-loop_NTPase"/>
</dbReference>
<dbReference type="GO" id="GO:0005524">
    <property type="term" value="F:ATP binding"/>
    <property type="evidence" value="ECO:0007669"/>
    <property type="project" value="UniProtKB-KW"/>
</dbReference>
<dbReference type="GO" id="GO:0005886">
    <property type="term" value="C:plasma membrane"/>
    <property type="evidence" value="ECO:0007669"/>
    <property type="project" value="UniProtKB-SubCell"/>
</dbReference>
<dbReference type="Gene3D" id="1.20.1560.10">
    <property type="entry name" value="ABC transporter type 1, transmembrane domain"/>
    <property type="match status" value="1"/>
</dbReference>
<dbReference type="GO" id="GO:0140359">
    <property type="term" value="F:ABC-type transporter activity"/>
    <property type="evidence" value="ECO:0007669"/>
    <property type="project" value="InterPro"/>
</dbReference>
<keyword evidence="5 7" id="KW-1133">Transmembrane helix</keyword>
<dbReference type="RefSeq" id="WP_170011925.1">
    <property type="nucleotide sequence ID" value="NZ_JABCRE010000002.1"/>
</dbReference>
<reference evidence="10 11" key="1">
    <citation type="submission" date="2020-04" db="EMBL/GenBank/DDBJ databases">
        <authorList>
            <person name="Liu A."/>
        </authorList>
    </citation>
    <scope>NUCLEOTIDE SEQUENCE [LARGE SCALE GENOMIC DNA]</scope>
    <source>
        <strain evidence="10 11">RZ02</strain>
    </source>
</reference>
<accession>A0A848QMP4</accession>
<dbReference type="AlphaFoldDB" id="A0A848QMP4"/>
<dbReference type="EMBL" id="JABCRE010000002">
    <property type="protein sequence ID" value="NMW31953.1"/>
    <property type="molecule type" value="Genomic_DNA"/>
</dbReference>
<evidence type="ECO:0000256" key="1">
    <source>
        <dbReference type="ARBA" id="ARBA00004651"/>
    </source>
</evidence>
<evidence type="ECO:0000256" key="2">
    <source>
        <dbReference type="ARBA" id="ARBA00022692"/>
    </source>
</evidence>
<gene>
    <name evidence="10" type="ORF">HKD42_07765</name>
</gene>
<evidence type="ECO:0000259" key="8">
    <source>
        <dbReference type="PROSITE" id="PS50893"/>
    </source>
</evidence>
<evidence type="ECO:0000256" key="3">
    <source>
        <dbReference type="ARBA" id="ARBA00022741"/>
    </source>
</evidence>
<evidence type="ECO:0000256" key="4">
    <source>
        <dbReference type="ARBA" id="ARBA00022840"/>
    </source>
</evidence>
<dbReference type="PANTHER" id="PTHR24221">
    <property type="entry name" value="ATP-BINDING CASSETTE SUB-FAMILY B"/>
    <property type="match status" value="1"/>
</dbReference>
<dbReference type="SMART" id="SM00382">
    <property type="entry name" value="AAA"/>
    <property type="match status" value="1"/>
</dbReference>
<dbReference type="InterPro" id="IPR003439">
    <property type="entry name" value="ABC_transporter-like_ATP-bd"/>
</dbReference>
<evidence type="ECO:0000256" key="5">
    <source>
        <dbReference type="ARBA" id="ARBA00022989"/>
    </source>
</evidence>
<sequence>MEALRLYLADLRRDVGKKGPWVVTLVALGAILEGVGILAILPFVVLITGETDSEWGGTALMAMEAAGVSTQLERAFLLSIFFAILLAVRGIVMWKRDVALHELGLGYVDRLRSRLFRAIGQADWLTVQRLRRRDIEHAITTDVARLATGTNQLIRGSIAAILAIVQLAIIAMLAPLLVLLVFVLVAIALMFTLSLIRKASVMGDRLTKSGRRIYGVLGDFLASQKLARLHNSEAEFRTRFDNVVTDVRQHQMVFFRSQSAARIWIQCAAGIVVIAALLVGYFLLETPLAVLVVTLAVLARLVGPVQTVVQTAQSISNTLPAYLGIKATLDNLHEHAREATDQIDSQHHNPLPASVQLANITYQHDGQQHPILHDVTITVEAGTIVALNGPSGSGKTTALDVVTGLLKPTSGSVIVDGVKLTSEADFAKWRSQISYLPQDPFLFDSSIRDNLVWRAQAATDDDIWAALAATQSAELVRSLPDGLDTMVGERGTRLSGGERQRICIASALLRKPRFLILDEATNALDGRLEEQILSNLMQSNDQYSVLLVTHRAETLRHADSVVTLQELPVAAATE</sequence>
<comment type="subcellular location">
    <subcellularLocation>
        <location evidence="1">Cell membrane</location>
        <topology evidence="1">Multi-pass membrane protein</topology>
    </subcellularLocation>
</comment>
<comment type="caution">
    <text evidence="10">The sequence shown here is derived from an EMBL/GenBank/DDBJ whole genome shotgun (WGS) entry which is preliminary data.</text>
</comment>
<evidence type="ECO:0000313" key="11">
    <source>
        <dbReference type="Proteomes" id="UP000561181"/>
    </source>
</evidence>
<name>A0A848QMP4_9SPHN</name>
<dbReference type="Proteomes" id="UP000561181">
    <property type="component" value="Unassembled WGS sequence"/>
</dbReference>
<keyword evidence="11" id="KW-1185">Reference proteome</keyword>
<proteinExistence type="predicted"/>
<dbReference type="GO" id="GO:0034040">
    <property type="term" value="F:ATPase-coupled lipid transmembrane transporter activity"/>
    <property type="evidence" value="ECO:0007669"/>
    <property type="project" value="TreeGrafter"/>
</dbReference>
<evidence type="ECO:0000259" key="9">
    <source>
        <dbReference type="PROSITE" id="PS50929"/>
    </source>
</evidence>
<evidence type="ECO:0000313" key="10">
    <source>
        <dbReference type="EMBL" id="NMW31953.1"/>
    </source>
</evidence>
<dbReference type="PANTHER" id="PTHR24221:SF653">
    <property type="entry name" value="TRANSPORT ATP-BINDING PROTEIN CYDC"/>
    <property type="match status" value="1"/>
</dbReference>
<dbReference type="InterPro" id="IPR011527">
    <property type="entry name" value="ABC1_TM_dom"/>
</dbReference>
<dbReference type="PROSITE" id="PS50929">
    <property type="entry name" value="ABC_TM1F"/>
    <property type="match status" value="1"/>
</dbReference>
<keyword evidence="4 10" id="KW-0067">ATP-binding</keyword>
<feature type="domain" description="ABC transmembrane type-1" evidence="9">
    <location>
        <begin position="21"/>
        <end position="317"/>
    </location>
</feature>
<evidence type="ECO:0000256" key="7">
    <source>
        <dbReference type="SAM" id="Phobius"/>
    </source>
</evidence>
<evidence type="ECO:0000256" key="6">
    <source>
        <dbReference type="ARBA" id="ARBA00023136"/>
    </source>
</evidence>
<dbReference type="SUPFAM" id="SSF52540">
    <property type="entry name" value="P-loop containing nucleoside triphosphate hydrolases"/>
    <property type="match status" value="1"/>
</dbReference>
<feature type="transmembrane region" description="Helical" evidence="7">
    <location>
        <begin position="263"/>
        <end position="283"/>
    </location>
</feature>
<protein>
    <submittedName>
        <fullName evidence="10">ABC transporter ATP-binding protein</fullName>
    </submittedName>
</protein>